<feature type="domain" description="Integrase catalytic" evidence="1">
    <location>
        <begin position="1"/>
        <end position="124"/>
    </location>
</feature>
<reference evidence="2 3" key="1">
    <citation type="submission" date="2023-01" db="EMBL/GenBank/DDBJ databases">
        <authorList>
            <person name="Whitehead M."/>
        </authorList>
    </citation>
    <scope>NUCLEOTIDE SEQUENCE [LARGE SCALE GENOMIC DNA]</scope>
</reference>
<dbReference type="SUPFAM" id="SSF53098">
    <property type="entry name" value="Ribonuclease H-like"/>
    <property type="match status" value="1"/>
</dbReference>
<protein>
    <recommendedName>
        <fullName evidence="1">Integrase catalytic domain-containing protein</fullName>
    </recommendedName>
</protein>
<dbReference type="InterPro" id="IPR036397">
    <property type="entry name" value="RNaseH_sf"/>
</dbReference>
<proteinExistence type="predicted"/>
<comment type="caution">
    <text evidence="2">The sequence shown here is derived from an EMBL/GenBank/DDBJ whole genome shotgun (WGS) entry which is preliminary data.</text>
</comment>
<gene>
    <name evidence="2" type="ORF">MEUPH1_LOCUS10275</name>
</gene>
<name>A0AAV0WEN4_9HEMI</name>
<evidence type="ECO:0000313" key="3">
    <source>
        <dbReference type="Proteomes" id="UP001160148"/>
    </source>
</evidence>
<dbReference type="PANTHER" id="PTHR37984">
    <property type="entry name" value="PROTEIN CBG26694"/>
    <property type="match status" value="1"/>
</dbReference>
<dbReference type="GO" id="GO:0015074">
    <property type="term" value="P:DNA integration"/>
    <property type="evidence" value="ECO:0007669"/>
    <property type="project" value="InterPro"/>
</dbReference>
<evidence type="ECO:0000313" key="2">
    <source>
        <dbReference type="EMBL" id="CAI6354249.1"/>
    </source>
</evidence>
<dbReference type="InterPro" id="IPR012337">
    <property type="entry name" value="RNaseH-like_sf"/>
</dbReference>
<dbReference type="InterPro" id="IPR001584">
    <property type="entry name" value="Integrase_cat-core"/>
</dbReference>
<sequence>MYILTLQDELSRYALAIALSSTDAPTVAQAFVECYVCTYGIPKSILTDCGTNFLSDVFKGMYKLLDVKKIQTTAWHPQGNGFLERSHNTLKAYLRSFVDKDNNWDKLLCYATFCYNTTVHTYVD</sequence>
<dbReference type="Pfam" id="PF00665">
    <property type="entry name" value="rve"/>
    <property type="match status" value="1"/>
</dbReference>
<dbReference type="Gene3D" id="3.30.420.10">
    <property type="entry name" value="Ribonuclease H-like superfamily/Ribonuclease H"/>
    <property type="match status" value="1"/>
</dbReference>
<accession>A0AAV0WEN4</accession>
<dbReference type="AlphaFoldDB" id="A0AAV0WEN4"/>
<keyword evidence="3" id="KW-1185">Reference proteome</keyword>
<dbReference type="InterPro" id="IPR050951">
    <property type="entry name" value="Retrovirus_Pol_polyprotein"/>
</dbReference>
<evidence type="ECO:0000259" key="1">
    <source>
        <dbReference type="PROSITE" id="PS50994"/>
    </source>
</evidence>
<dbReference type="PROSITE" id="PS50994">
    <property type="entry name" value="INTEGRASE"/>
    <property type="match status" value="1"/>
</dbReference>
<organism evidence="2 3">
    <name type="scientific">Macrosiphum euphorbiae</name>
    <name type="common">potato aphid</name>
    <dbReference type="NCBI Taxonomy" id="13131"/>
    <lineage>
        <taxon>Eukaryota</taxon>
        <taxon>Metazoa</taxon>
        <taxon>Ecdysozoa</taxon>
        <taxon>Arthropoda</taxon>
        <taxon>Hexapoda</taxon>
        <taxon>Insecta</taxon>
        <taxon>Pterygota</taxon>
        <taxon>Neoptera</taxon>
        <taxon>Paraneoptera</taxon>
        <taxon>Hemiptera</taxon>
        <taxon>Sternorrhyncha</taxon>
        <taxon>Aphidomorpha</taxon>
        <taxon>Aphidoidea</taxon>
        <taxon>Aphididae</taxon>
        <taxon>Macrosiphini</taxon>
        <taxon>Macrosiphum</taxon>
    </lineage>
</organism>
<dbReference type="GO" id="GO:0003676">
    <property type="term" value="F:nucleic acid binding"/>
    <property type="evidence" value="ECO:0007669"/>
    <property type="project" value="InterPro"/>
</dbReference>
<dbReference type="Proteomes" id="UP001160148">
    <property type="component" value="Unassembled WGS sequence"/>
</dbReference>
<dbReference type="PANTHER" id="PTHR37984:SF15">
    <property type="entry name" value="INTEGRASE CATALYTIC DOMAIN-CONTAINING PROTEIN"/>
    <property type="match status" value="1"/>
</dbReference>
<dbReference type="EMBL" id="CARXXK010000002">
    <property type="protein sequence ID" value="CAI6354249.1"/>
    <property type="molecule type" value="Genomic_DNA"/>
</dbReference>